<dbReference type="RefSeq" id="XP_025480262.1">
    <property type="nucleotide sequence ID" value="XM_025623217.1"/>
</dbReference>
<feature type="region of interest" description="Disordered" evidence="1">
    <location>
        <begin position="33"/>
        <end position="55"/>
    </location>
</feature>
<accession>A0A318YKZ6</accession>
<evidence type="ECO:0000313" key="2">
    <source>
        <dbReference type="EMBL" id="PYH34784.1"/>
    </source>
</evidence>
<name>A0A318YKZ6_ASPNB</name>
<dbReference type="EMBL" id="KZ821458">
    <property type="protein sequence ID" value="PYH34784.1"/>
    <property type="molecule type" value="Genomic_DNA"/>
</dbReference>
<reference evidence="2" key="1">
    <citation type="submission" date="2016-12" db="EMBL/GenBank/DDBJ databases">
        <title>The genomes of Aspergillus section Nigri reveals drivers in fungal speciation.</title>
        <authorList>
            <consortium name="DOE Joint Genome Institute"/>
            <person name="Vesth T.C."/>
            <person name="Nybo J."/>
            <person name="Theobald S."/>
            <person name="Brandl J."/>
            <person name="Frisvad J.C."/>
            <person name="Nielsen K.F."/>
            <person name="Lyhne E.K."/>
            <person name="Kogle M.E."/>
            <person name="Kuo A."/>
            <person name="Riley R."/>
            <person name="Clum A."/>
            <person name="Nolan M."/>
            <person name="Lipzen A."/>
            <person name="Salamov A."/>
            <person name="Henrissat B."/>
            <person name="Wiebenga A."/>
            <person name="De Vries R.P."/>
            <person name="Grigoriev I.V."/>
            <person name="Mortensen U.H."/>
            <person name="Andersen M.R."/>
            <person name="Baker S.E."/>
        </authorList>
    </citation>
    <scope>NUCLEOTIDE SEQUENCE [LARGE SCALE GENOMIC DNA]</scope>
    <source>
        <strain evidence="2">CBS 115656</strain>
    </source>
</reference>
<organism evidence="2 3">
    <name type="scientific">Aspergillus neoniger (strain CBS 115656)</name>
    <dbReference type="NCBI Taxonomy" id="1448310"/>
    <lineage>
        <taxon>Eukaryota</taxon>
        <taxon>Fungi</taxon>
        <taxon>Dikarya</taxon>
        <taxon>Ascomycota</taxon>
        <taxon>Pezizomycotina</taxon>
        <taxon>Eurotiomycetes</taxon>
        <taxon>Eurotiomycetidae</taxon>
        <taxon>Eurotiales</taxon>
        <taxon>Aspergillaceae</taxon>
        <taxon>Aspergillus</taxon>
        <taxon>Aspergillus subgen. Circumdati</taxon>
    </lineage>
</organism>
<protein>
    <submittedName>
        <fullName evidence="2">Uncharacterized protein</fullName>
    </submittedName>
</protein>
<gene>
    <name evidence="2" type="ORF">BO87DRAFT_376129</name>
</gene>
<dbReference type="Proteomes" id="UP000247647">
    <property type="component" value="Unassembled WGS sequence"/>
</dbReference>
<evidence type="ECO:0000313" key="3">
    <source>
        <dbReference type="Proteomes" id="UP000247647"/>
    </source>
</evidence>
<proteinExistence type="predicted"/>
<sequence length="103" mass="11876">MPRTVLQDYLDHSITCPNKANHVWWLLSSHGSVRDDRRSRSPILQGEQDMDDGRNPGRVAALQWSRQLSVKGRISWSFPRALTRLEIPVWPWAQAVTCHDFLG</sequence>
<evidence type="ECO:0000256" key="1">
    <source>
        <dbReference type="SAM" id="MobiDB-lite"/>
    </source>
</evidence>
<dbReference type="AlphaFoldDB" id="A0A318YKZ6"/>
<keyword evidence="3" id="KW-1185">Reference proteome</keyword>
<dbReference type="GeneID" id="37125673"/>